<dbReference type="Proteomes" id="UP001066276">
    <property type="component" value="Chromosome 2_2"/>
</dbReference>
<sequence>MVNLRPDSEEENISADCKSRHALCWRCPFGVRDTRLALSCTGDGWSRACRYRTLPKGACQLKTVAVSLQVLSWRFEVNSCSGSMPVPDEDLHCCSQAHVHQHAFHFLIGIVTNVP</sequence>
<keyword evidence="2" id="KW-1185">Reference proteome</keyword>
<dbReference type="AlphaFoldDB" id="A0AAV7UP55"/>
<accession>A0AAV7UP55</accession>
<protein>
    <submittedName>
        <fullName evidence="1">Uncharacterized protein</fullName>
    </submittedName>
</protein>
<gene>
    <name evidence="1" type="ORF">NDU88_000144</name>
</gene>
<evidence type="ECO:0000313" key="2">
    <source>
        <dbReference type="Proteomes" id="UP001066276"/>
    </source>
</evidence>
<dbReference type="EMBL" id="JANPWB010000004">
    <property type="protein sequence ID" value="KAJ1190825.1"/>
    <property type="molecule type" value="Genomic_DNA"/>
</dbReference>
<evidence type="ECO:0000313" key="1">
    <source>
        <dbReference type="EMBL" id="KAJ1190825.1"/>
    </source>
</evidence>
<reference evidence="1" key="1">
    <citation type="journal article" date="2022" name="bioRxiv">
        <title>Sequencing and chromosome-scale assembly of the giantPleurodeles waltlgenome.</title>
        <authorList>
            <person name="Brown T."/>
            <person name="Elewa A."/>
            <person name="Iarovenko S."/>
            <person name="Subramanian E."/>
            <person name="Araus A.J."/>
            <person name="Petzold A."/>
            <person name="Susuki M."/>
            <person name="Suzuki K.-i.T."/>
            <person name="Hayashi T."/>
            <person name="Toyoda A."/>
            <person name="Oliveira C."/>
            <person name="Osipova E."/>
            <person name="Leigh N.D."/>
            <person name="Simon A."/>
            <person name="Yun M.H."/>
        </authorList>
    </citation>
    <scope>NUCLEOTIDE SEQUENCE</scope>
    <source>
        <strain evidence="1">20211129_DDA</strain>
        <tissue evidence="1">Liver</tissue>
    </source>
</reference>
<comment type="caution">
    <text evidence="1">The sequence shown here is derived from an EMBL/GenBank/DDBJ whole genome shotgun (WGS) entry which is preliminary data.</text>
</comment>
<proteinExistence type="predicted"/>
<name>A0AAV7UP55_PLEWA</name>
<organism evidence="1 2">
    <name type="scientific">Pleurodeles waltl</name>
    <name type="common">Iberian ribbed newt</name>
    <dbReference type="NCBI Taxonomy" id="8319"/>
    <lineage>
        <taxon>Eukaryota</taxon>
        <taxon>Metazoa</taxon>
        <taxon>Chordata</taxon>
        <taxon>Craniata</taxon>
        <taxon>Vertebrata</taxon>
        <taxon>Euteleostomi</taxon>
        <taxon>Amphibia</taxon>
        <taxon>Batrachia</taxon>
        <taxon>Caudata</taxon>
        <taxon>Salamandroidea</taxon>
        <taxon>Salamandridae</taxon>
        <taxon>Pleurodelinae</taxon>
        <taxon>Pleurodeles</taxon>
    </lineage>
</organism>